<comment type="pathway">
    <text evidence="2">Amino-acid biosynthesis; L-cysteine biosynthesis; L-cysteine from L-homocysteine and L-serine: step 2/2.</text>
</comment>
<evidence type="ECO:0000313" key="11">
    <source>
        <dbReference type="Proteomes" id="UP001152798"/>
    </source>
</evidence>
<dbReference type="GO" id="GO:0019346">
    <property type="term" value="P:transsulfuration"/>
    <property type="evidence" value="ECO:0007669"/>
    <property type="project" value="InterPro"/>
</dbReference>
<accession>A0A9P0MVD7</accession>
<dbReference type="GO" id="GO:0030170">
    <property type="term" value="F:pyridoxal phosphate binding"/>
    <property type="evidence" value="ECO:0007669"/>
    <property type="project" value="InterPro"/>
</dbReference>
<evidence type="ECO:0000256" key="1">
    <source>
        <dbReference type="ARBA" id="ARBA00001933"/>
    </source>
</evidence>
<dbReference type="PANTHER" id="PTHR11808:SF15">
    <property type="entry name" value="CYSTATHIONINE GAMMA-LYASE"/>
    <property type="match status" value="1"/>
</dbReference>
<dbReference type="GO" id="GO:0005737">
    <property type="term" value="C:cytoplasm"/>
    <property type="evidence" value="ECO:0007669"/>
    <property type="project" value="TreeGrafter"/>
</dbReference>
<dbReference type="PIRSF" id="PIRSF001434">
    <property type="entry name" value="CGS"/>
    <property type="match status" value="1"/>
</dbReference>
<protein>
    <recommendedName>
        <fullName evidence="4">cystathionine gamma-lyase</fullName>
        <ecNumber evidence="4">4.4.1.1</ecNumber>
    </recommendedName>
    <alternativeName>
        <fullName evidence="7">Gamma-cystathionase</fullName>
    </alternativeName>
</protein>
<evidence type="ECO:0000256" key="7">
    <source>
        <dbReference type="ARBA" id="ARBA00029853"/>
    </source>
</evidence>
<reference evidence="10" key="1">
    <citation type="submission" date="2022-01" db="EMBL/GenBank/DDBJ databases">
        <authorList>
            <person name="King R."/>
        </authorList>
    </citation>
    <scope>NUCLEOTIDE SEQUENCE</scope>
</reference>
<sequence length="414" mass="45130">MTDVTNRLCSNEVKDAGIEIQGLDLEDRGFETRAIKDGQNPDQWDSGIIIPPIHSGNIFKQDGPGLHRGYKYGRCGNPTRTSLESCLASLDNAKYGFAFASGLATVTGVCALLNAGDHVICGDDLYSGTNRHFAVIGKTKGLEVDFIDATVVDLVEKAIKPNTKLVWVESPSNPLLKVLDIPSIATVLKAKNQRILFVVDNTFMTPYLQKPLDMGADIATYSMSKYMNGHNDVIMGAITTNDEELANRIAYIENSMGLVPSPFDCYLANRGLKTLPIRMDRHIQNATEIAKFLEKHPSVEKVIYPGLESHPQYELAKRLCKGTSGMISFYIKGDLKTSTAFLKALKIVTLAGSLGGLESLIQLPSVMSHAPVPEDMRKQLGITDNLVRLSVGLETTADLIKDLDQALNIATADS</sequence>
<dbReference type="InterPro" id="IPR000277">
    <property type="entry name" value="Cys/Met-Metab_PyrdxlP-dep_enz"/>
</dbReference>
<keyword evidence="6" id="KW-0198">Cysteine biosynthesis</keyword>
<dbReference type="EC" id="4.4.1.1" evidence="4"/>
<dbReference type="EMBL" id="OV725082">
    <property type="protein sequence ID" value="CAH1406464.1"/>
    <property type="molecule type" value="Genomic_DNA"/>
</dbReference>
<dbReference type="InterPro" id="IPR015421">
    <property type="entry name" value="PyrdxlP-dep_Trfase_major"/>
</dbReference>
<keyword evidence="6" id="KW-0028">Amino-acid biosynthesis</keyword>
<gene>
    <name evidence="10" type="ORF">NEZAVI_LOCUS14392</name>
</gene>
<dbReference type="CDD" id="cd00614">
    <property type="entry name" value="CGS_like"/>
    <property type="match status" value="1"/>
</dbReference>
<dbReference type="GO" id="GO:0019343">
    <property type="term" value="P:cysteine biosynthetic process via cystathionine"/>
    <property type="evidence" value="ECO:0007669"/>
    <property type="project" value="TreeGrafter"/>
</dbReference>
<evidence type="ECO:0000256" key="4">
    <source>
        <dbReference type="ARBA" id="ARBA00012085"/>
    </source>
</evidence>
<dbReference type="PANTHER" id="PTHR11808">
    <property type="entry name" value="TRANS-SULFURATION ENZYME FAMILY MEMBER"/>
    <property type="match status" value="1"/>
</dbReference>
<dbReference type="Pfam" id="PF01053">
    <property type="entry name" value="Cys_Met_Meta_PP"/>
    <property type="match status" value="1"/>
</dbReference>
<dbReference type="Gene3D" id="3.40.640.10">
    <property type="entry name" value="Type I PLP-dependent aspartate aminotransferase-like (Major domain)"/>
    <property type="match status" value="1"/>
</dbReference>
<evidence type="ECO:0000313" key="10">
    <source>
        <dbReference type="EMBL" id="CAH1406464.1"/>
    </source>
</evidence>
<proteinExistence type="inferred from homology"/>
<dbReference type="Gene3D" id="3.90.1150.10">
    <property type="entry name" value="Aspartate Aminotransferase, domain 1"/>
    <property type="match status" value="1"/>
</dbReference>
<dbReference type="OrthoDB" id="3512640at2759"/>
<evidence type="ECO:0000256" key="8">
    <source>
        <dbReference type="PIRSR" id="PIRSR001434-2"/>
    </source>
</evidence>
<evidence type="ECO:0000256" key="5">
    <source>
        <dbReference type="ARBA" id="ARBA00022898"/>
    </source>
</evidence>
<evidence type="ECO:0000256" key="9">
    <source>
        <dbReference type="RuleBase" id="RU362118"/>
    </source>
</evidence>
<comment type="similarity">
    <text evidence="3 9">Belongs to the trans-sulfuration enzymes family.</text>
</comment>
<dbReference type="GO" id="GO:0004123">
    <property type="term" value="F:cystathionine gamma-lyase activity"/>
    <property type="evidence" value="ECO:0007669"/>
    <property type="project" value="TreeGrafter"/>
</dbReference>
<dbReference type="InterPro" id="IPR015424">
    <property type="entry name" value="PyrdxlP-dep_Trfase"/>
</dbReference>
<keyword evidence="11" id="KW-1185">Reference proteome</keyword>
<dbReference type="Proteomes" id="UP001152798">
    <property type="component" value="Chromosome 6"/>
</dbReference>
<comment type="cofactor">
    <cofactor evidence="1 9">
        <name>pyridoxal 5'-phosphate</name>
        <dbReference type="ChEBI" id="CHEBI:597326"/>
    </cofactor>
</comment>
<dbReference type="AlphaFoldDB" id="A0A9P0MVD7"/>
<keyword evidence="5 8" id="KW-0663">Pyridoxal phosphate</keyword>
<evidence type="ECO:0000256" key="6">
    <source>
        <dbReference type="ARBA" id="ARBA00023192"/>
    </source>
</evidence>
<organism evidence="10 11">
    <name type="scientific">Nezara viridula</name>
    <name type="common">Southern green stink bug</name>
    <name type="synonym">Cimex viridulus</name>
    <dbReference type="NCBI Taxonomy" id="85310"/>
    <lineage>
        <taxon>Eukaryota</taxon>
        <taxon>Metazoa</taxon>
        <taxon>Ecdysozoa</taxon>
        <taxon>Arthropoda</taxon>
        <taxon>Hexapoda</taxon>
        <taxon>Insecta</taxon>
        <taxon>Pterygota</taxon>
        <taxon>Neoptera</taxon>
        <taxon>Paraneoptera</taxon>
        <taxon>Hemiptera</taxon>
        <taxon>Heteroptera</taxon>
        <taxon>Panheteroptera</taxon>
        <taxon>Pentatomomorpha</taxon>
        <taxon>Pentatomoidea</taxon>
        <taxon>Pentatomidae</taxon>
        <taxon>Pentatominae</taxon>
        <taxon>Nezara</taxon>
    </lineage>
</organism>
<name>A0A9P0MVD7_NEZVI</name>
<dbReference type="FunFam" id="3.90.1150.10:FF:000008">
    <property type="entry name" value="Cystathionine gamma-synthase"/>
    <property type="match status" value="1"/>
</dbReference>
<dbReference type="FunFam" id="3.40.640.10:FF:000009">
    <property type="entry name" value="Cystathionine gamma-synthase homolog"/>
    <property type="match status" value="1"/>
</dbReference>
<feature type="modified residue" description="N6-(pyridoxal phosphate)lysine" evidence="8">
    <location>
        <position position="225"/>
    </location>
</feature>
<evidence type="ECO:0000256" key="2">
    <source>
        <dbReference type="ARBA" id="ARBA00005038"/>
    </source>
</evidence>
<dbReference type="InterPro" id="IPR015422">
    <property type="entry name" value="PyrdxlP-dep_Trfase_small"/>
</dbReference>
<evidence type="ECO:0000256" key="3">
    <source>
        <dbReference type="ARBA" id="ARBA00009077"/>
    </source>
</evidence>
<dbReference type="SUPFAM" id="SSF53383">
    <property type="entry name" value="PLP-dependent transferases"/>
    <property type="match status" value="1"/>
</dbReference>